<dbReference type="Gene3D" id="3.40.50.10900">
    <property type="entry name" value="PAC-like subunit"/>
    <property type="match status" value="1"/>
</dbReference>
<gene>
    <name evidence="1" type="ORF">C3B54_111023</name>
</gene>
<sequence>MTERPIFEPPHTLLVATEGWSDAGEAATSALRMVVEHFGLVPYEVISDEAYFDYQVTRPFVQIESDGSRVISWPDITLFGPDRHEGDGEGPFVILGAEPSRMWRQLADQMVLQALSQDVDQMVLCGAMLADVPHSRPVRMLSSSEDQEIREALDVERSSYEGPVGILSVLGLQAQESGIAVMNLWAQVPHYVHTSPSPKATLAILDRLHELTGIDIPRGSLLEQAEVWEENIDSLAAEDDDMLAYIHQLEKQRDTVESPEASGDAIAKEFERYLNKRPDWPGGVAGGEG</sequence>
<dbReference type="GO" id="GO:0016874">
    <property type="term" value="F:ligase activity"/>
    <property type="evidence" value="ECO:0007669"/>
    <property type="project" value="UniProtKB-KW"/>
</dbReference>
<dbReference type="OrthoDB" id="150941at2"/>
<keyword evidence="2" id="KW-1185">Reference proteome</keyword>
<dbReference type="PIRSF" id="PIRSF028754">
    <property type="entry name" value="UCP028754"/>
    <property type="match status" value="1"/>
</dbReference>
<dbReference type="AlphaFoldDB" id="A0A2L2BQP8"/>
<dbReference type="InterPro" id="IPR008492">
    <property type="entry name" value="Rv2714-like"/>
</dbReference>
<dbReference type="RefSeq" id="WP_104913528.1">
    <property type="nucleotide sequence ID" value="NZ_CP026923.1"/>
</dbReference>
<dbReference type="KEGG" id="psai:C3B54_111023"/>
<protein>
    <submittedName>
        <fullName evidence="1">ATP-dependent carboligase</fullName>
    </submittedName>
</protein>
<dbReference type="InterPro" id="IPR038389">
    <property type="entry name" value="PSMG2_sf"/>
</dbReference>
<accession>A0A2L2BQP8</accession>
<dbReference type="Pfam" id="PF09754">
    <property type="entry name" value="PAC2"/>
    <property type="match status" value="1"/>
</dbReference>
<evidence type="ECO:0000313" key="1">
    <source>
        <dbReference type="EMBL" id="AVG23991.1"/>
    </source>
</evidence>
<dbReference type="InterPro" id="IPR019151">
    <property type="entry name" value="Proteasome_assmbl_chaperone_2"/>
</dbReference>
<dbReference type="EMBL" id="CP026923">
    <property type="protein sequence ID" value="AVG23991.1"/>
    <property type="molecule type" value="Genomic_DNA"/>
</dbReference>
<dbReference type="SUPFAM" id="SSF159659">
    <property type="entry name" value="Cgl1923-like"/>
    <property type="match status" value="1"/>
</dbReference>
<evidence type="ECO:0000313" key="2">
    <source>
        <dbReference type="Proteomes" id="UP000243077"/>
    </source>
</evidence>
<keyword evidence="1" id="KW-0436">Ligase</keyword>
<reference evidence="1 2" key="1">
    <citation type="submission" date="2018-02" db="EMBL/GenBank/DDBJ databases">
        <title>Complete genome of the streamlined marine actinobacterium Pontimonas salivibrio CL-TW6 adapted to coastal planktonic lifestype.</title>
        <authorList>
            <person name="Cho B.C."/>
            <person name="Hardies S.C."/>
            <person name="Jang G.I."/>
            <person name="Hwang C.Y."/>
        </authorList>
    </citation>
    <scope>NUCLEOTIDE SEQUENCE [LARGE SCALE GENOMIC DNA]</scope>
    <source>
        <strain evidence="1 2">CL-TW6</strain>
    </source>
</reference>
<dbReference type="Proteomes" id="UP000243077">
    <property type="component" value="Chromosome"/>
</dbReference>
<proteinExistence type="predicted"/>
<name>A0A2L2BQP8_9MICO</name>
<organism evidence="1 2">
    <name type="scientific">Pontimonas salivibrio</name>
    <dbReference type="NCBI Taxonomy" id="1159327"/>
    <lineage>
        <taxon>Bacteria</taxon>
        <taxon>Bacillati</taxon>
        <taxon>Actinomycetota</taxon>
        <taxon>Actinomycetes</taxon>
        <taxon>Micrococcales</taxon>
        <taxon>Microbacteriaceae</taxon>
        <taxon>Pontimonas</taxon>
    </lineage>
</organism>